<evidence type="ECO:0000256" key="4">
    <source>
        <dbReference type="ARBA" id="ARBA00022840"/>
    </source>
</evidence>
<protein>
    <submittedName>
        <fullName evidence="6">ABC transporter ATP-binding protein</fullName>
    </submittedName>
</protein>
<dbReference type="SMART" id="SM00382">
    <property type="entry name" value="AAA"/>
    <property type="match status" value="1"/>
</dbReference>
<organism evidence="6 7">
    <name type="scientific">Alicyclobacillus fastidiosus</name>
    <dbReference type="NCBI Taxonomy" id="392011"/>
    <lineage>
        <taxon>Bacteria</taxon>
        <taxon>Bacillati</taxon>
        <taxon>Bacillota</taxon>
        <taxon>Bacilli</taxon>
        <taxon>Bacillales</taxon>
        <taxon>Alicyclobacillaceae</taxon>
        <taxon>Alicyclobacillus</taxon>
    </lineage>
</organism>
<dbReference type="CDD" id="cd03257">
    <property type="entry name" value="ABC_NikE_OppD_transporters"/>
    <property type="match status" value="1"/>
</dbReference>
<dbReference type="RefSeq" id="WP_268005418.1">
    <property type="nucleotide sequence ID" value="NZ_BSUT01000001.1"/>
</dbReference>
<dbReference type="PANTHER" id="PTHR43776">
    <property type="entry name" value="TRANSPORT ATP-BINDING PROTEIN"/>
    <property type="match status" value="1"/>
</dbReference>
<reference evidence="6" key="1">
    <citation type="submission" date="2022-08" db="EMBL/GenBank/DDBJ databases">
        <title>Alicyclobacillus fastidiosus DSM 17978, complete genome.</title>
        <authorList>
            <person name="Wang Q."/>
            <person name="Cai R."/>
            <person name="Wang Z."/>
        </authorList>
    </citation>
    <scope>NUCLEOTIDE SEQUENCE</scope>
    <source>
        <strain evidence="6">DSM 17978</strain>
    </source>
</reference>
<dbReference type="InterPro" id="IPR017871">
    <property type="entry name" value="ABC_transporter-like_CS"/>
</dbReference>
<gene>
    <name evidence="6" type="ORF">NZD89_25260</name>
</gene>
<evidence type="ECO:0000256" key="1">
    <source>
        <dbReference type="ARBA" id="ARBA00005417"/>
    </source>
</evidence>
<dbReference type="PROSITE" id="PS50893">
    <property type="entry name" value="ABC_TRANSPORTER_2"/>
    <property type="match status" value="1"/>
</dbReference>
<comment type="similarity">
    <text evidence="1">Belongs to the ABC transporter superfamily.</text>
</comment>
<dbReference type="EMBL" id="CP104067">
    <property type="protein sequence ID" value="WAH41510.1"/>
    <property type="molecule type" value="Genomic_DNA"/>
</dbReference>
<evidence type="ECO:0000313" key="7">
    <source>
        <dbReference type="Proteomes" id="UP001164761"/>
    </source>
</evidence>
<dbReference type="Proteomes" id="UP001164761">
    <property type="component" value="Chromosome"/>
</dbReference>
<keyword evidence="2" id="KW-0813">Transport</keyword>
<dbReference type="NCBIfam" id="TIGR01727">
    <property type="entry name" value="oligo_HPY"/>
    <property type="match status" value="1"/>
</dbReference>
<dbReference type="InterPro" id="IPR027417">
    <property type="entry name" value="P-loop_NTPase"/>
</dbReference>
<evidence type="ECO:0000259" key="5">
    <source>
        <dbReference type="PROSITE" id="PS50893"/>
    </source>
</evidence>
<proteinExistence type="inferred from homology"/>
<evidence type="ECO:0000313" key="6">
    <source>
        <dbReference type="EMBL" id="WAH41510.1"/>
    </source>
</evidence>
<evidence type="ECO:0000256" key="3">
    <source>
        <dbReference type="ARBA" id="ARBA00022741"/>
    </source>
</evidence>
<dbReference type="Pfam" id="PF00005">
    <property type="entry name" value="ABC_tran"/>
    <property type="match status" value="1"/>
</dbReference>
<keyword evidence="3" id="KW-0547">Nucleotide-binding</keyword>
<dbReference type="Pfam" id="PF08352">
    <property type="entry name" value="oligo_HPY"/>
    <property type="match status" value="1"/>
</dbReference>
<dbReference type="InterPro" id="IPR003439">
    <property type="entry name" value="ABC_transporter-like_ATP-bd"/>
</dbReference>
<dbReference type="InterPro" id="IPR013563">
    <property type="entry name" value="Oligopep_ABC_C"/>
</dbReference>
<accession>A0ABM9VEF8</accession>
<evidence type="ECO:0000256" key="2">
    <source>
        <dbReference type="ARBA" id="ARBA00022448"/>
    </source>
</evidence>
<dbReference type="InterPro" id="IPR050319">
    <property type="entry name" value="ABC_transp_ATP-bind"/>
</dbReference>
<dbReference type="PROSITE" id="PS00211">
    <property type="entry name" value="ABC_TRANSPORTER_1"/>
    <property type="match status" value="1"/>
</dbReference>
<keyword evidence="4 6" id="KW-0067">ATP-binding</keyword>
<feature type="domain" description="ABC transporter" evidence="5">
    <location>
        <begin position="14"/>
        <end position="257"/>
    </location>
</feature>
<dbReference type="Gene3D" id="3.40.50.300">
    <property type="entry name" value="P-loop containing nucleotide triphosphate hydrolases"/>
    <property type="match status" value="1"/>
</dbReference>
<name>A0ABM9VEF8_9BACL</name>
<dbReference type="SUPFAM" id="SSF52540">
    <property type="entry name" value="P-loop containing nucleoside triphosphate hydrolases"/>
    <property type="match status" value="1"/>
</dbReference>
<dbReference type="GO" id="GO:0005524">
    <property type="term" value="F:ATP binding"/>
    <property type="evidence" value="ECO:0007669"/>
    <property type="project" value="UniProtKB-KW"/>
</dbReference>
<dbReference type="InterPro" id="IPR003593">
    <property type="entry name" value="AAA+_ATPase"/>
</dbReference>
<keyword evidence="7" id="KW-1185">Reference proteome</keyword>
<sequence>MPETVPSESARVLVELKGIKKSFPTSQGELVACQDIDLAIEKGRSFGLVGESGSGKSTVMRVLQLLLPATAGEIWMNGVNVTKLPQRQLKRYRRNVQFVAQDPFGSLFPHYTIGKNISEPLRIHRIGGMKEQTHRALELMDAVGLSSDLFYKFPHELSGGQQQRVAIARALALSPALLVLDEAVSSLDVSIQAQILNLLQSMKERMGLTYAFISHNLAAVRLLCEDVAVMYLGKIVESAPSGVLFKRPMHPYTRSLIDAIPAFVGNQVKPLPSGPVAIGERPSATRRPSGCAYHTRCAFATDVCRTVEPEWTEPHPGHRVACHHADSFN</sequence>